<protein>
    <submittedName>
        <fullName evidence="2">Uncharacterized protein</fullName>
    </submittedName>
</protein>
<evidence type="ECO:0000313" key="2">
    <source>
        <dbReference type="EMBL" id="TBU29576.1"/>
    </source>
</evidence>
<organism evidence="2">
    <name type="scientific">Dichomitus squalens</name>
    <dbReference type="NCBI Taxonomy" id="114155"/>
    <lineage>
        <taxon>Eukaryota</taxon>
        <taxon>Fungi</taxon>
        <taxon>Dikarya</taxon>
        <taxon>Basidiomycota</taxon>
        <taxon>Agaricomycotina</taxon>
        <taxon>Agaricomycetes</taxon>
        <taxon>Polyporales</taxon>
        <taxon>Polyporaceae</taxon>
        <taxon>Dichomitus</taxon>
    </lineage>
</organism>
<dbReference type="EMBL" id="ML143412">
    <property type="protein sequence ID" value="TBU29576.1"/>
    <property type="molecule type" value="Genomic_DNA"/>
</dbReference>
<evidence type="ECO:0000256" key="1">
    <source>
        <dbReference type="SAM" id="MobiDB-lite"/>
    </source>
</evidence>
<name>A0A4Q9MTJ9_9APHY</name>
<gene>
    <name evidence="2" type="ORF">BD311DRAFT_265948</name>
</gene>
<dbReference type="Proteomes" id="UP000292957">
    <property type="component" value="Unassembled WGS sequence"/>
</dbReference>
<reference evidence="2" key="1">
    <citation type="submission" date="2019-01" db="EMBL/GenBank/DDBJ databases">
        <title>Draft genome sequences of three monokaryotic isolates of the white-rot basidiomycete fungus Dichomitus squalens.</title>
        <authorList>
            <consortium name="DOE Joint Genome Institute"/>
            <person name="Lopez S.C."/>
            <person name="Andreopoulos B."/>
            <person name="Pangilinan J."/>
            <person name="Lipzen A."/>
            <person name="Riley R."/>
            <person name="Ahrendt S."/>
            <person name="Ng V."/>
            <person name="Barry K."/>
            <person name="Daum C."/>
            <person name="Grigoriev I.V."/>
            <person name="Hilden K.S."/>
            <person name="Makela M.R."/>
            <person name="de Vries R.P."/>
        </authorList>
    </citation>
    <scope>NUCLEOTIDE SEQUENCE [LARGE SCALE GENOMIC DNA]</scope>
    <source>
        <strain evidence="2">OM18370.1</strain>
    </source>
</reference>
<feature type="region of interest" description="Disordered" evidence="1">
    <location>
        <begin position="46"/>
        <end position="67"/>
    </location>
</feature>
<sequence length="143" mass="15207">MPLFRASLPLSTDVSRPCPPPLARSVLRRPISSTSILRGLPLVPEAKAASPSRRRHQSGFTHRQGPSAASRVLLTPLVAIPVDARCTRALAKPCTLCEVCDRAACRGRSTPRASCSLVAQDWLPICLPSGCAPSVLPVLARPV</sequence>
<proteinExistence type="predicted"/>
<accession>A0A4Q9MTJ9</accession>
<dbReference type="AlphaFoldDB" id="A0A4Q9MTJ9"/>